<evidence type="ECO:0000256" key="1">
    <source>
        <dbReference type="SAM" id="MobiDB-lite"/>
    </source>
</evidence>
<dbReference type="AlphaFoldDB" id="A0A9P3GBM0"/>
<keyword evidence="3" id="KW-1185">Reference proteome</keyword>
<name>A0A9P3GBM0_9APHY</name>
<organism evidence="2 3">
    <name type="scientific">Phanerochaete sordida</name>
    <dbReference type="NCBI Taxonomy" id="48140"/>
    <lineage>
        <taxon>Eukaryota</taxon>
        <taxon>Fungi</taxon>
        <taxon>Dikarya</taxon>
        <taxon>Basidiomycota</taxon>
        <taxon>Agaricomycotina</taxon>
        <taxon>Agaricomycetes</taxon>
        <taxon>Polyporales</taxon>
        <taxon>Phanerochaetaceae</taxon>
        <taxon>Phanerochaete</taxon>
    </lineage>
</organism>
<evidence type="ECO:0000313" key="3">
    <source>
        <dbReference type="Proteomes" id="UP000703269"/>
    </source>
</evidence>
<sequence>MLGFGEPNTTDIGKGTGRQPRPVSNHHPSVTITVENCSAQTLEAVLSYCLAQTASNPNFAKMDNASIFAVLEVALSQHVQPALNLLLDFLRTRPWRDSYWWQRECWKRSWWDGLAACLQQQHTLAVRRLDAKSPGEVPPWKSAADAYSGACSHALRFNLVLYKRCDDRGAFYLPWLRPPARDAVASACPHGTRPYEETYNVFFADDSQGRVRRWFIHALVALQEHLIEYPSLATLKTCSILYDFAADACGLCKGKALVETERYTSDIGQLVEDVLSQVPFPNHLVIPHSPLPDLPSAETEAHPLISVPRMWL</sequence>
<feature type="region of interest" description="Disordered" evidence="1">
    <location>
        <begin position="1"/>
        <end position="27"/>
    </location>
</feature>
<dbReference type="Proteomes" id="UP000703269">
    <property type="component" value="Unassembled WGS sequence"/>
</dbReference>
<gene>
    <name evidence="2" type="ORF">PsYK624_089390</name>
</gene>
<proteinExistence type="predicted"/>
<dbReference type="EMBL" id="BPQB01000028">
    <property type="protein sequence ID" value="GJE92782.1"/>
    <property type="molecule type" value="Genomic_DNA"/>
</dbReference>
<accession>A0A9P3GBM0</accession>
<protein>
    <submittedName>
        <fullName evidence="2">Uncharacterized protein</fullName>
    </submittedName>
</protein>
<evidence type="ECO:0000313" key="2">
    <source>
        <dbReference type="EMBL" id="GJE92782.1"/>
    </source>
</evidence>
<reference evidence="2 3" key="1">
    <citation type="submission" date="2021-08" db="EMBL/GenBank/DDBJ databases">
        <title>Draft Genome Sequence of Phanerochaete sordida strain YK-624.</title>
        <authorList>
            <person name="Mori T."/>
            <person name="Dohra H."/>
            <person name="Suzuki T."/>
            <person name="Kawagishi H."/>
            <person name="Hirai H."/>
        </authorList>
    </citation>
    <scope>NUCLEOTIDE SEQUENCE [LARGE SCALE GENOMIC DNA]</scope>
    <source>
        <strain evidence="2 3">YK-624</strain>
    </source>
</reference>
<comment type="caution">
    <text evidence="2">The sequence shown here is derived from an EMBL/GenBank/DDBJ whole genome shotgun (WGS) entry which is preliminary data.</text>
</comment>